<evidence type="ECO:0000313" key="5">
    <source>
        <dbReference type="Proteomes" id="UP000199440"/>
    </source>
</evidence>
<reference evidence="4 5" key="1">
    <citation type="submission" date="2016-10" db="EMBL/GenBank/DDBJ databases">
        <authorList>
            <person name="de Groot N.N."/>
        </authorList>
    </citation>
    <scope>NUCLEOTIDE SEQUENCE [LARGE SCALE GENOMIC DNA]</scope>
    <source>
        <strain evidence="4 5">DSM 19886</strain>
    </source>
</reference>
<keyword evidence="2" id="KW-0812">Transmembrane</keyword>
<comment type="similarity">
    <text evidence="1">Belongs to the bacterial sugar transferase family.</text>
</comment>
<dbReference type="Proteomes" id="UP000199440">
    <property type="component" value="Unassembled WGS sequence"/>
</dbReference>
<accession>A0A1G9JSX9</accession>
<dbReference type="InterPro" id="IPR003362">
    <property type="entry name" value="Bact_transf"/>
</dbReference>
<evidence type="ECO:0000256" key="1">
    <source>
        <dbReference type="ARBA" id="ARBA00006464"/>
    </source>
</evidence>
<dbReference type="AlphaFoldDB" id="A0A1G9JSX9"/>
<proteinExistence type="inferred from homology"/>
<evidence type="ECO:0000256" key="2">
    <source>
        <dbReference type="SAM" id="Phobius"/>
    </source>
</evidence>
<dbReference type="STRING" id="192904.SAMN04488514_101691"/>
<keyword evidence="2" id="KW-1133">Transmembrane helix</keyword>
<keyword evidence="4" id="KW-0808">Transferase</keyword>
<organism evidence="4 5">
    <name type="scientific">Kriegella aquimaris</name>
    <dbReference type="NCBI Taxonomy" id="192904"/>
    <lineage>
        <taxon>Bacteria</taxon>
        <taxon>Pseudomonadati</taxon>
        <taxon>Bacteroidota</taxon>
        <taxon>Flavobacteriia</taxon>
        <taxon>Flavobacteriales</taxon>
        <taxon>Flavobacteriaceae</taxon>
        <taxon>Kriegella</taxon>
    </lineage>
</organism>
<dbReference type="EMBL" id="FNGV01000001">
    <property type="protein sequence ID" value="SDL40386.1"/>
    <property type="molecule type" value="Genomic_DNA"/>
</dbReference>
<feature type="transmembrane region" description="Helical" evidence="2">
    <location>
        <begin position="100"/>
        <end position="121"/>
    </location>
</feature>
<dbReference type="PANTHER" id="PTHR30576:SF0">
    <property type="entry name" value="UNDECAPRENYL-PHOSPHATE N-ACETYLGALACTOSAMINYL 1-PHOSPHATE TRANSFERASE-RELATED"/>
    <property type="match status" value="1"/>
</dbReference>
<feature type="transmembrane region" description="Helical" evidence="2">
    <location>
        <begin position="35"/>
        <end position="53"/>
    </location>
</feature>
<dbReference type="Pfam" id="PF02397">
    <property type="entry name" value="Bac_transf"/>
    <property type="match status" value="1"/>
</dbReference>
<dbReference type="GO" id="GO:0016780">
    <property type="term" value="F:phosphotransferase activity, for other substituted phosphate groups"/>
    <property type="evidence" value="ECO:0007669"/>
    <property type="project" value="TreeGrafter"/>
</dbReference>
<keyword evidence="5" id="KW-1185">Reference proteome</keyword>
<gene>
    <name evidence="4" type="ORF">SAMN04488514_101691</name>
</gene>
<feature type="transmembrane region" description="Helical" evidence="2">
    <location>
        <begin position="65"/>
        <end position="88"/>
    </location>
</feature>
<feature type="domain" description="Bacterial sugar transferase" evidence="3">
    <location>
        <begin position="300"/>
        <end position="475"/>
    </location>
</feature>
<dbReference type="PANTHER" id="PTHR30576">
    <property type="entry name" value="COLANIC BIOSYNTHESIS UDP-GLUCOSE LIPID CARRIER TRANSFERASE"/>
    <property type="match status" value="1"/>
</dbReference>
<sequence>MERKRLNIFSLFLPLPPQSKSMLKRSKLNIPERKLILFFGDLIIISFGLFFFINSVIDSRPRPEIANIVLTFTGFFTYFFLAYVLNFYYLGKESRYSVGLIMKGLVVTVLFIFVEILSAVILFDLSFWRVNLLIFLFGLPFAILLWRRIFTYIFKFISTTKHVLYFYNDQSKENKEKEIEVVNGLGIHTFYEVQEAMNIDDPKSFLSEKELRKLSKKVDSWIINIDTQQPMPKFIEKAMLNSLVKGKEVITFSSFYENIYEAIPIVSYNPNDSCAEILQLQHTRVRYLYKIFNFTVNFLLCLFVGLVFALVTPFVFLLNFFFNRGPLFYTQKRVGRFGKEFKVYKFRSMVVDAEKSGAKMAKKNDARITPFGKILRMFRVDELPQIMSVINGDMLFIGPRPERKVFVRKLNEITPYYNIRHLVKPGVTGWAQVKYRYGENLEDSIQKLEYDLYYIKNRTITLDLRIIFKTFTTILFSRGI</sequence>
<evidence type="ECO:0000313" key="4">
    <source>
        <dbReference type="EMBL" id="SDL40386.1"/>
    </source>
</evidence>
<name>A0A1G9JSX9_9FLAO</name>
<protein>
    <submittedName>
        <fullName evidence="4">Sugar transferase involved in LPS biosynthesis (Colanic, teichoic acid)</fullName>
    </submittedName>
</protein>
<feature type="transmembrane region" description="Helical" evidence="2">
    <location>
        <begin position="127"/>
        <end position="146"/>
    </location>
</feature>
<feature type="transmembrane region" description="Helical" evidence="2">
    <location>
        <begin position="294"/>
        <end position="322"/>
    </location>
</feature>
<evidence type="ECO:0000259" key="3">
    <source>
        <dbReference type="Pfam" id="PF02397"/>
    </source>
</evidence>
<keyword evidence="2" id="KW-0472">Membrane</keyword>